<evidence type="ECO:0000313" key="3">
    <source>
        <dbReference type="Proteomes" id="UP000547209"/>
    </source>
</evidence>
<reference evidence="2 3" key="1">
    <citation type="submission" date="2020-08" db="EMBL/GenBank/DDBJ databases">
        <title>Cohnella phylogeny.</title>
        <authorList>
            <person name="Dunlap C."/>
        </authorList>
    </citation>
    <scope>NUCLEOTIDE SEQUENCE [LARGE SCALE GENOMIC DNA]</scope>
    <source>
        <strain evidence="2 3">DSM 28246</strain>
    </source>
</reference>
<organism evidence="2 3">
    <name type="scientific">Cohnella nanjingensis</name>
    <dbReference type="NCBI Taxonomy" id="1387779"/>
    <lineage>
        <taxon>Bacteria</taxon>
        <taxon>Bacillati</taxon>
        <taxon>Bacillota</taxon>
        <taxon>Bacilli</taxon>
        <taxon>Bacillales</taxon>
        <taxon>Paenibacillaceae</taxon>
        <taxon>Cohnella</taxon>
    </lineage>
</organism>
<comment type="caution">
    <text evidence="2">The sequence shown here is derived from an EMBL/GenBank/DDBJ whole genome shotgun (WGS) entry which is preliminary data.</text>
</comment>
<protein>
    <submittedName>
        <fullName evidence="2">SIS domain-containing protein</fullName>
    </submittedName>
</protein>
<dbReference type="InterPro" id="IPR050099">
    <property type="entry name" value="SIS_GmhA/DiaA_subfam"/>
</dbReference>
<evidence type="ECO:0000313" key="2">
    <source>
        <dbReference type="EMBL" id="MBB6670867.1"/>
    </source>
</evidence>
<gene>
    <name evidence="2" type="ORF">H7C19_09225</name>
</gene>
<sequence>MLSNPIIDRWLSSLTAKYPDLSACREDIEAGYRCLSRAYEAGGKLLVCGNGGSAADSEHIVGELMKGFMSKRPLSSDRRGLLESAFREDGAYLANHLQGALPAISLVSHSALMTAYANDVAADMVFAQQVYGLAKPEDVLIAISTSGNSGNVVRAVQVAHALGVATIALAGSGGGKLADLCDVTIRVPWTSTPDIQERHLPIYHTLCMMVEQDFFGDRHEGAIEEDRNVRGA</sequence>
<accession>A0A7X0VEC7</accession>
<dbReference type="Pfam" id="PF13580">
    <property type="entry name" value="SIS_2"/>
    <property type="match status" value="2"/>
</dbReference>
<dbReference type="Proteomes" id="UP000547209">
    <property type="component" value="Unassembled WGS sequence"/>
</dbReference>
<keyword evidence="3" id="KW-1185">Reference proteome</keyword>
<feature type="domain" description="SIS" evidence="1">
    <location>
        <begin position="35"/>
        <end position="220"/>
    </location>
</feature>
<proteinExistence type="predicted"/>
<dbReference type="InterPro" id="IPR001347">
    <property type="entry name" value="SIS_dom"/>
</dbReference>
<dbReference type="EMBL" id="JACJVP010000011">
    <property type="protein sequence ID" value="MBB6670867.1"/>
    <property type="molecule type" value="Genomic_DNA"/>
</dbReference>
<dbReference type="PANTHER" id="PTHR30390">
    <property type="entry name" value="SEDOHEPTULOSE 7-PHOSPHATE ISOMERASE / DNAA INITIATOR-ASSOCIATING FACTOR FOR REPLICATION INITIATION"/>
    <property type="match status" value="1"/>
</dbReference>
<dbReference type="InterPro" id="IPR035461">
    <property type="entry name" value="GmhA/DiaA"/>
</dbReference>
<dbReference type="PROSITE" id="PS51464">
    <property type="entry name" value="SIS"/>
    <property type="match status" value="1"/>
</dbReference>
<dbReference type="GO" id="GO:0097367">
    <property type="term" value="F:carbohydrate derivative binding"/>
    <property type="evidence" value="ECO:0007669"/>
    <property type="project" value="InterPro"/>
</dbReference>
<dbReference type="AlphaFoldDB" id="A0A7X0VEC7"/>
<dbReference type="SUPFAM" id="SSF53697">
    <property type="entry name" value="SIS domain"/>
    <property type="match status" value="1"/>
</dbReference>
<dbReference type="InterPro" id="IPR046348">
    <property type="entry name" value="SIS_dom_sf"/>
</dbReference>
<name>A0A7X0VEC7_9BACL</name>
<dbReference type="GO" id="GO:1901135">
    <property type="term" value="P:carbohydrate derivative metabolic process"/>
    <property type="evidence" value="ECO:0007669"/>
    <property type="project" value="InterPro"/>
</dbReference>
<dbReference type="Gene3D" id="3.40.50.10490">
    <property type="entry name" value="Glucose-6-phosphate isomerase like protein, domain 1"/>
    <property type="match status" value="1"/>
</dbReference>
<evidence type="ECO:0000259" key="1">
    <source>
        <dbReference type="PROSITE" id="PS51464"/>
    </source>
</evidence>
<dbReference type="CDD" id="cd05006">
    <property type="entry name" value="SIS_GmhA"/>
    <property type="match status" value="1"/>
</dbReference>